<organism evidence="1 2">
    <name type="scientific">Porites evermanni</name>
    <dbReference type="NCBI Taxonomy" id="104178"/>
    <lineage>
        <taxon>Eukaryota</taxon>
        <taxon>Metazoa</taxon>
        <taxon>Cnidaria</taxon>
        <taxon>Anthozoa</taxon>
        <taxon>Hexacorallia</taxon>
        <taxon>Scleractinia</taxon>
        <taxon>Fungiina</taxon>
        <taxon>Poritidae</taxon>
        <taxon>Porites</taxon>
    </lineage>
</organism>
<sequence>MAEGSSTGESLARCAPERDVFVRLSVKTSSKLLSNFNESLKTQDNKDDEDRANNMCLESLAPGTVNSIVDSRGLFLTWHNHAYPGKTVTLPLSETEIKKFFVSCARAGFTYTRLTNNIIRGICMWVTILPNRDPPRETKGELMIYRFKGYHSFTACQQAVLQGQRVWQRHTYGKKLKNSDKNWASARILLGRD</sequence>
<reference evidence="1 2" key="1">
    <citation type="submission" date="2022-05" db="EMBL/GenBank/DDBJ databases">
        <authorList>
            <consortium name="Genoscope - CEA"/>
            <person name="William W."/>
        </authorList>
    </citation>
    <scope>NUCLEOTIDE SEQUENCE [LARGE SCALE GENOMIC DNA]</scope>
</reference>
<evidence type="ECO:0000313" key="2">
    <source>
        <dbReference type="Proteomes" id="UP001159427"/>
    </source>
</evidence>
<proteinExistence type="predicted"/>
<protein>
    <submittedName>
        <fullName evidence="1">Uncharacterized protein</fullName>
    </submittedName>
</protein>
<dbReference type="Proteomes" id="UP001159427">
    <property type="component" value="Unassembled WGS sequence"/>
</dbReference>
<evidence type="ECO:0000313" key="1">
    <source>
        <dbReference type="EMBL" id="CAH3021921.1"/>
    </source>
</evidence>
<gene>
    <name evidence="1" type="ORF">PEVE_00013246</name>
</gene>
<comment type="caution">
    <text evidence="1">The sequence shown here is derived from an EMBL/GenBank/DDBJ whole genome shotgun (WGS) entry which is preliminary data.</text>
</comment>
<keyword evidence="2" id="KW-1185">Reference proteome</keyword>
<dbReference type="EMBL" id="CALNXI010000199">
    <property type="protein sequence ID" value="CAH3021921.1"/>
    <property type="molecule type" value="Genomic_DNA"/>
</dbReference>
<accession>A0ABN8M1C9</accession>
<name>A0ABN8M1C9_9CNID</name>